<dbReference type="InterPro" id="IPR051265">
    <property type="entry name" value="HIBADH-related_NP60_sf"/>
</dbReference>
<feature type="domain" description="6-phosphogluconate dehydrogenase NADP-binding" evidence="4">
    <location>
        <begin position="3"/>
        <end position="151"/>
    </location>
</feature>
<evidence type="ECO:0000256" key="1">
    <source>
        <dbReference type="ARBA" id="ARBA00023002"/>
    </source>
</evidence>
<dbReference type="InterPro" id="IPR006115">
    <property type="entry name" value="6PGDH_NADP-bd"/>
</dbReference>
<dbReference type="Gene3D" id="1.10.1040.10">
    <property type="entry name" value="N-(1-d-carboxylethyl)-l-norvaline Dehydrogenase, domain 2"/>
    <property type="match status" value="1"/>
</dbReference>
<protein>
    <submittedName>
        <fullName evidence="6">Oxidoreductase</fullName>
    </submittedName>
</protein>
<dbReference type="AlphaFoldDB" id="A0A095UKG6"/>
<comment type="caution">
    <text evidence="6">The sequence shown here is derived from an EMBL/GenBank/DDBJ whole genome shotgun (WGS) entry which is preliminary data.</text>
</comment>
<evidence type="ECO:0000313" key="7">
    <source>
        <dbReference type="Proteomes" id="UP000029577"/>
    </source>
</evidence>
<dbReference type="Proteomes" id="UP000029577">
    <property type="component" value="Unassembled WGS sequence"/>
</dbReference>
<keyword evidence="1" id="KW-0560">Oxidoreductase</keyword>
<keyword evidence="7" id="KW-1185">Reference proteome</keyword>
<evidence type="ECO:0000256" key="2">
    <source>
        <dbReference type="ARBA" id="ARBA00023027"/>
    </source>
</evidence>
<keyword evidence="2" id="KW-0520">NAD</keyword>
<dbReference type="InterPro" id="IPR029154">
    <property type="entry name" value="HIBADH-like_NADP-bd"/>
</dbReference>
<dbReference type="Pfam" id="PF03446">
    <property type="entry name" value="NAD_binding_2"/>
    <property type="match status" value="1"/>
</dbReference>
<evidence type="ECO:0000313" key="6">
    <source>
        <dbReference type="EMBL" id="KGD74938.1"/>
    </source>
</evidence>
<gene>
    <name evidence="6" type="ORF">HA49_06540</name>
</gene>
<sequence length="288" mass="30574">MEYGLIGLGAMGRGIAGRLLAAGHSVKCWTRSGKTMPGVGAVNTPAEVFQSDAVLTMLSDDAAIREVVFAGDFFSQCRPGVIHIVSSTLSVAMSEQLTDYHRKAGIGFIAAPVLGRPDVAARGELNILAAGHPDLIARAEPLFQAIGRKVWPLGDHPPAAHAAKIACNMMIAMTIEAIAEAVALTDVNGVPRDDFFELILGTLFGGRSYQVYSQLIAEGEYQPGFKATLGLKDLNLATEAATQLAAPLPMLSAVHQQMSRAIEDGGGERDWSIMADYTLRTSQPKKAE</sequence>
<dbReference type="GO" id="GO:0050661">
    <property type="term" value="F:NADP binding"/>
    <property type="evidence" value="ECO:0007669"/>
    <property type="project" value="InterPro"/>
</dbReference>
<feature type="domain" description="3-hydroxyisobutyrate dehydrogenase-like NAD-binding" evidence="5">
    <location>
        <begin position="159"/>
        <end position="276"/>
    </location>
</feature>
<feature type="active site" evidence="3">
    <location>
        <position position="164"/>
    </location>
</feature>
<dbReference type="eggNOG" id="COG2084">
    <property type="taxonomic scope" value="Bacteria"/>
</dbReference>
<organism evidence="6 7">
    <name type="scientific">Tatumella morbirosei</name>
    <dbReference type="NCBI Taxonomy" id="642227"/>
    <lineage>
        <taxon>Bacteria</taxon>
        <taxon>Pseudomonadati</taxon>
        <taxon>Pseudomonadota</taxon>
        <taxon>Gammaproteobacteria</taxon>
        <taxon>Enterobacterales</taxon>
        <taxon>Erwiniaceae</taxon>
        <taxon>Tatumella</taxon>
    </lineage>
</organism>
<dbReference type="InterPro" id="IPR015815">
    <property type="entry name" value="HIBADH-related"/>
</dbReference>
<dbReference type="Gene3D" id="3.40.50.720">
    <property type="entry name" value="NAD(P)-binding Rossmann-like Domain"/>
    <property type="match status" value="1"/>
</dbReference>
<dbReference type="PANTHER" id="PTHR43580:SF2">
    <property type="entry name" value="CYTOKINE-LIKE NUCLEAR FACTOR N-PAC"/>
    <property type="match status" value="1"/>
</dbReference>
<evidence type="ECO:0000256" key="3">
    <source>
        <dbReference type="PIRSR" id="PIRSR000103-1"/>
    </source>
</evidence>
<dbReference type="OrthoDB" id="9786703at2"/>
<evidence type="ECO:0000259" key="4">
    <source>
        <dbReference type="Pfam" id="PF03446"/>
    </source>
</evidence>
<accession>A0A095UKG6</accession>
<reference evidence="6" key="1">
    <citation type="submission" date="2014-12" db="EMBL/GenBank/DDBJ databases">
        <title>The draft genome of the Tatumella morbirosei type strain, LMG23360T isolated from pineapple rot.</title>
        <authorList>
            <person name="Smits T.H."/>
            <person name="Palmer M."/>
            <person name="Venter S.N."/>
            <person name="Duffy B."/>
            <person name="Steenkamp E.T."/>
            <person name="Chan W.Y."/>
            <person name="Coutinho T.A."/>
            <person name="Coetzee M.P."/>
            <person name="De Maayer P."/>
        </authorList>
    </citation>
    <scope>NUCLEOTIDE SEQUENCE [LARGE SCALE GENOMIC DNA]</scope>
    <source>
        <strain evidence="6">LMG 23360</strain>
    </source>
</reference>
<dbReference type="SUPFAM" id="SSF51735">
    <property type="entry name" value="NAD(P)-binding Rossmann-fold domains"/>
    <property type="match status" value="1"/>
</dbReference>
<name>A0A095UKG6_9GAMM</name>
<dbReference type="GO" id="GO:0016616">
    <property type="term" value="F:oxidoreductase activity, acting on the CH-OH group of donors, NAD or NADP as acceptor"/>
    <property type="evidence" value="ECO:0007669"/>
    <property type="project" value="UniProtKB-ARBA"/>
</dbReference>
<dbReference type="RefSeq" id="WP_038018080.1">
    <property type="nucleotide sequence ID" value="NZ_JPKR02000004.1"/>
</dbReference>
<dbReference type="InterPro" id="IPR013328">
    <property type="entry name" value="6PGD_dom2"/>
</dbReference>
<dbReference type="GO" id="GO:0051287">
    <property type="term" value="F:NAD binding"/>
    <property type="evidence" value="ECO:0007669"/>
    <property type="project" value="InterPro"/>
</dbReference>
<dbReference type="InterPro" id="IPR036291">
    <property type="entry name" value="NAD(P)-bd_dom_sf"/>
</dbReference>
<dbReference type="PANTHER" id="PTHR43580">
    <property type="entry name" value="OXIDOREDUCTASE GLYR1-RELATED"/>
    <property type="match status" value="1"/>
</dbReference>
<dbReference type="InterPro" id="IPR008927">
    <property type="entry name" value="6-PGluconate_DH-like_C_sf"/>
</dbReference>
<dbReference type="PIRSF" id="PIRSF000103">
    <property type="entry name" value="HIBADH"/>
    <property type="match status" value="1"/>
</dbReference>
<dbReference type="Pfam" id="PF14833">
    <property type="entry name" value="NAD_binding_11"/>
    <property type="match status" value="1"/>
</dbReference>
<dbReference type="STRING" id="642227.HA49_06540"/>
<dbReference type="SUPFAM" id="SSF48179">
    <property type="entry name" value="6-phosphogluconate dehydrogenase C-terminal domain-like"/>
    <property type="match status" value="1"/>
</dbReference>
<proteinExistence type="predicted"/>
<evidence type="ECO:0000259" key="5">
    <source>
        <dbReference type="Pfam" id="PF14833"/>
    </source>
</evidence>
<dbReference type="EMBL" id="JPKR02000004">
    <property type="protein sequence ID" value="KGD74938.1"/>
    <property type="molecule type" value="Genomic_DNA"/>
</dbReference>